<sequence length="241" mass="27570">MQGEEIYTSLRWDTPGPSSYQKHLSSTKCSGTRCLVMVISCIICVGSVATSIFLAIKWFQLSTIAKKQEEKLTQQDLALSNFTQWKRSHDLQIKYYQTLMQSHSSSASVCSCCPDNWIQNGRSCYHVFENWKIWQNSKEDCWKEGSDLLQIESKEEMDFITGTLGKIKSDHDYWVGLVQVGPTQPWLWQDGSSPSPDLFPTKRPPSTLQLCGYLRNKNLSSTDCGRWKYSICEKYVLTSST</sequence>
<dbReference type="GO" id="GO:0016020">
    <property type="term" value="C:membrane"/>
    <property type="evidence" value="ECO:0007669"/>
    <property type="project" value="UniProtKB-SubCell"/>
</dbReference>
<comment type="caution">
    <text evidence="5">The sequence shown here is derived from an EMBL/GenBank/DDBJ whole genome shotgun (WGS) entry which is preliminary data.</text>
</comment>
<dbReference type="PANTHER" id="PTHR47727:SF1">
    <property type="entry name" value="C-TYPE LECTIN DOMAIN FAMILY 9 MEMBER A"/>
    <property type="match status" value="1"/>
</dbReference>
<dbReference type="GO" id="GO:0030246">
    <property type="term" value="F:carbohydrate binding"/>
    <property type="evidence" value="ECO:0007669"/>
    <property type="project" value="UniProtKB-KW"/>
</dbReference>
<evidence type="ECO:0000256" key="3">
    <source>
        <dbReference type="SAM" id="Phobius"/>
    </source>
</evidence>
<dbReference type="PANTHER" id="PTHR47727">
    <property type="entry name" value="C-TYPE LECTIN DOMAIN FAMILY 9 MEMBER A"/>
    <property type="match status" value="1"/>
</dbReference>
<organism evidence="5 6">
    <name type="scientific">Phyllostomus discolor</name>
    <name type="common">pale spear-nosed bat</name>
    <dbReference type="NCBI Taxonomy" id="89673"/>
    <lineage>
        <taxon>Eukaryota</taxon>
        <taxon>Metazoa</taxon>
        <taxon>Chordata</taxon>
        <taxon>Craniata</taxon>
        <taxon>Vertebrata</taxon>
        <taxon>Euteleostomi</taxon>
        <taxon>Mammalia</taxon>
        <taxon>Eutheria</taxon>
        <taxon>Laurasiatheria</taxon>
        <taxon>Chiroptera</taxon>
        <taxon>Yangochiroptera</taxon>
        <taxon>Phyllostomidae</taxon>
        <taxon>Phyllostominae</taxon>
        <taxon>Phyllostomus</taxon>
    </lineage>
</organism>
<dbReference type="AlphaFoldDB" id="A0A834EIC2"/>
<dbReference type="InterPro" id="IPR016186">
    <property type="entry name" value="C-type_lectin-like/link_sf"/>
</dbReference>
<comment type="subcellular location">
    <subcellularLocation>
        <location evidence="1">Membrane</location>
        <topology evidence="1">Single-pass membrane protein</topology>
    </subcellularLocation>
</comment>
<dbReference type="GO" id="GO:0006898">
    <property type="term" value="P:receptor-mediated endocytosis"/>
    <property type="evidence" value="ECO:0007669"/>
    <property type="project" value="InterPro"/>
</dbReference>
<dbReference type="SUPFAM" id="SSF56436">
    <property type="entry name" value="C-type lectin-like"/>
    <property type="match status" value="1"/>
</dbReference>
<dbReference type="Proteomes" id="UP000664940">
    <property type="component" value="Unassembled WGS sequence"/>
</dbReference>
<dbReference type="SMART" id="SM00034">
    <property type="entry name" value="CLECT"/>
    <property type="match status" value="1"/>
</dbReference>
<reference evidence="5 6" key="1">
    <citation type="journal article" date="2020" name="Nature">
        <title>Six reference-quality genomes reveal evolution of bat adaptations.</title>
        <authorList>
            <person name="Jebb D."/>
            <person name="Huang Z."/>
            <person name="Pippel M."/>
            <person name="Hughes G.M."/>
            <person name="Lavrichenko K."/>
            <person name="Devanna P."/>
            <person name="Winkler S."/>
            <person name="Jermiin L.S."/>
            <person name="Skirmuntt E.C."/>
            <person name="Katzourakis A."/>
            <person name="Burkitt-Gray L."/>
            <person name="Ray D.A."/>
            <person name="Sullivan K.A.M."/>
            <person name="Roscito J.G."/>
            <person name="Kirilenko B.M."/>
            <person name="Davalos L.M."/>
            <person name="Corthals A.P."/>
            <person name="Power M.L."/>
            <person name="Jones G."/>
            <person name="Ransome R.D."/>
            <person name="Dechmann D.K.N."/>
            <person name="Locatelli A.G."/>
            <person name="Puechmaille S.J."/>
            <person name="Fedrigo O."/>
            <person name="Jarvis E.D."/>
            <person name="Hiller M."/>
            <person name="Vernes S.C."/>
            <person name="Myers E.W."/>
            <person name="Teeling E.C."/>
        </authorList>
    </citation>
    <scope>NUCLEOTIDE SEQUENCE [LARGE SCALE GENOMIC DNA]</scope>
    <source>
        <strain evidence="5">Bat1K_MPI-CBG_1</strain>
    </source>
</reference>
<name>A0A834EIC2_9CHIR</name>
<feature type="transmembrane region" description="Helical" evidence="3">
    <location>
        <begin position="34"/>
        <end position="59"/>
    </location>
</feature>
<dbReference type="InterPro" id="IPR001304">
    <property type="entry name" value="C-type_lectin-like"/>
</dbReference>
<proteinExistence type="predicted"/>
<keyword evidence="2 5" id="KW-0430">Lectin</keyword>
<evidence type="ECO:0000256" key="2">
    <source>
        <dbReference type="ARBA" id="ARBA00022734"/>
    </source>
</evidence>
<evidence type="ECO:0000256" key="1">
    <source>
        <dbReference type="ARBA" id="ARBA00004167"/>
    </source>
</evidence>
<keyword evidence="3" id="KW-1133">Transmembrane helix</keyword>
<accession>A0A834EIC2</accession>
<feature type="domain" description="C-type lectin" evidence="4">
    <location>
        <begin position="120"/>
        <end position="233"/>
    </location>
</feature>
<keyword evidence="3" id="KW-0812">Transmembrane</keyword>
<dbReference type="Gene3D" id="3.10.100.10">
    <property type="entry name" value="Mannose-Binding Protein A, subunit A"/>
    <property type="match status" value="1"/>
</dbReference>
<dbReference type="CDD" id="cd03593">
    <property type="entry name" value="CLECT_NK_receptors_like"/>
    <property type="match status" value="1"/>
</dbReference>
<evidence type="ECO:0000313" key="6">
    <source>
        <dbReference type="Proteomes" id="UP000664940"/>
    </source>
</evidence>
<evidence type="ECO:0000259" key="4">
    <source>
        <dbReference type="PROSITE" id="PS50041"/>
    </source>
</evidence>
<dbReference type="Pfam" id="PF00059">
    <property type="entry name" value="Lectin_C"/>
    <property type="match status" value="1"/>
</dbReference>
<dbReference type="PROSITE" id="PS50041">
    <property type="entry name" value="C_TYPE_LECTIN_2"/>
    <property type="match status" value="1"/>
</dbReference>
<dbReference type="InterPro" id="IPR033992">
    <property type="entry name" value="NKR-like_CTLD"/>
</dbReference>
<keyword evidence="3" id="KW-0472">Membrane</keyword>
<dbReference type="InterPro" id="IPR016187">
    <property type="entry name" value="CTDL_fold"/>
</dbReference>
<dbReference type="EMBL" id="JABVXQ010000003">
    <property type="protein sequence ID" value="KAF6118039.1"/>
    <property type="molecule type" value="Genomic_DNA"/>
</dbReference>
<dbReference type="InterPro" id="IPR043315">
    <property type="entry name" value="CLEC9A"/>
</dbReference>
<gene>
    <name evidence="5" type="ORF">HJG60_002946</name>
</gene>
<evidence type="ECO:0000313" key="5">
    <source>
        <dbReference type="EMBL" id="KAF6118039.1"/>
    </source>
</evidence>
<dbReference type="GO" id="GO:0009986">
    <property type="term" value="C:cell surface"/>
    <property type="evidence" value="ECO:0007669"/>
    <property type="project" value="TreeGrafter"/>
</dbReference>
<protein>
    <submittedName>
        <fullName evidence="5">C-type lectin domain containing 9A</fullName>
    </submittedName>
</protein>